<keyword evidence="5" id="KW-0067">ATP-binding</keyword>
<dbReference type="InterPro" id="IPR005074">
    <property type="entry name" value="Peptidase_C39"/>
</dbReference>
<feature type="domain" description="ABC transmembrane type-1" evidence="10">
    <location>
        <begin position="172"/>
        <end position="451"/>
    </location>
</feature>
<proteinExistence type="predicted"/>
<dbReference type="PANTHER" id="PTHR43394">
    <property type="entry name" value="ATP-DEPENDENT PERMEASE MDL1, MITOCHONDRIAL"/>
    <property type="match status" value="1"/>
</dbReference>
<dbReference type="SUPFAM" id="SSF52540">
    <property type="entry name" value="P-loop containing nucleoside triphosphate hydrolases"/>
    <property type="match status" value="1"/>
</dbReference>
<keyword evidence="2 8" id="KW-0812">Transmembrane</keyword>
<evidence type="ECO:0000259" key="11">
    <source>
        <dbReference type="PROSITE" id="PS50990"/>
    </source>
</evidence>
<dbReference type="CDD" id="cd18588">
    <property type="entry name" value="ABC_6TM_CyaB_HlyB_like"/>
    <property type="match status" value="1"/>
</dbReference>
<dbReference type="InterPro" id="IPR036640">
    <property type="entry name" value="ABC1_TM_sf"/>
</dbReference>
<dbReference type="InterPro" id="IPR003439">
    <property type="entry name" value="ABC_transporter-like_ATP-bd"/>
</dbReference>
<name>A0ABW5DWA6_9PROT</name>
<feature type="transmembrane region" description="Helical" evidence="8">
    <location>
        <begin position="279"/>
        <end position="304"/>
    </location>
</feature>
<keyword evidence="13" id="KW-1185">Reference proteome</keyword>
<protein>
    <submittedName>
        <fullName evidence="12">Peptidase domain-containing ABC transporter</fullName>
    </submittedName>
</protein>
<dbReference type="InterPro" id="IPR011527">
    <property type="entry name" value="ABC1_TM_dom"/>
</dbReference>
<dbReference type="Pfam" id="PF03412">
    <property type="entry name" value="Peptidase_C39"/>
    <property type="match status" value="1"/>
</dbReference>
<dbReference type="RefSeq" id="WP_379878747.1">
    <property type="nucleotide sequence ID" value="NZ_JBHUIP010000016.1"/>
</dbReference>
<gene>
    <name evidence="12" type="ORF">ACFSM5_21145</name>
</gene>
<dbReference type="Gene3D" id="3.90.70.10">
    <property type="entry name" value="Cysteine proteinases"/>
    <property type="match status" value="1"/>
</dbReference>
<dbReference type="Pfam" id="PF00664">
    <property type="entry name" value="ABC_membrane"/>
    <property type="match status" value="1"/>
</dbReference>
<feature type="transmembrane region" description="Helical" evidence="8">
    <location>
        <begin position="210"/>
        <end position="230"/>
    </location>
</feature>
<accession>A0ABW5DWA6</accession>
<dbReference type="NCBIfam" id="TIGR01846">
    <property type="entry name" value="type_I_sec_HlyB"/>
    <property type="match status" value="1"/>
</dbReference>
<evidence type="ECO:0000259" key="9">
    <source>
        <dbReference type="PROSITE" id="PS50893"/>
    </source>
</evidence>
<dbReference type="InterPro" id="IPR003593">
    <property type="entry name" value="AAA+_ATPase"/>
</dbReference>
<evidence type="ECO:0000256" key="1">
    <source>
        <dbReference type="ARBA" id="ARBA00004651"/>
    </source>
</evidence>
<dbReference type="InterPro" id="IPR010132">
    <property type="entry name" value="ATPase_T1SS_HlyB"/>
</dbReference>
<dbReference type="PROSITE" id="PS50893">
    <property type="entry name" value="ABC_TRANSPORTER_2"/>
    <property type="match status" value="1"/>
</dbReference>
<keyword evidence="7 8" id="KW-0472">Membrane</keyword>
<dbReference type="PROSITE" id="PS00211">
    <property type="entry name" value="ABC_TRANSPORTER_1"/>
    <property type="match status" value="1"/>
</dbReference>
<feature type="transmembrane region" description="Helical" evidence="8">
    <location>
        <begin position="310"/>
        <end position="330"/>
    </location>
</feature>
<feature type="transmembrane region" description="Helical" evidence="8">
    <location>
        <begin position="168"/>
        <end position="190"/>
    </location>
</feature>
<evidence type="ECO:0000256" key="3">
    <source>
        <dbReference type="ARBA" id="ARBA00022741"/>
    </source>
</evidence>
<feature type="domain" description="Peptidase C39" evidence="11">
    <location>
        <begin position="18"/>
        <end position="140"/>
    </location>
</feature>
<dbReference type="Pfam" id="PF00005">
    <property type="entry name" value="ABC_tran"/>
    <property type="match status" value="1"/>
</dbReference>
<dbReference type="Gene3D" id="3.40.50.300">
    <property type="entry name" value="P-loop containing nucleotide triphosphate hydrolases"/>
    <property type="match status" value="1"/>
</dbReference>
<evidence type="ECO:0000313" key="12">
    <source>
        <dbReference type="EMBL" id="MFD2265423.1"/>
    </source>
</evidence>
<evidence type="ECO:0000256" key="5">
    <source>
        <dbReference type="ARBA" id="ARBA00022840"/>
    </source>
</evidence>
<feature type="domain" description="ABC transporter" evidence="9">
    <location>
        <begin position="485"/>
        <end position="720"/>
    </location>
</feature>
<dbReference type="InterPro" id="IPR027417">
    <property type="entry name" value="P-loop_NTPase"/>
</dbReference>
<evidence type="ECO:0000313" key="13">
    <source>
        <dbReference type="Proteomes" id="UP001597295"/>
    </source>
</evidence>
<dbReference type="SUPFAM" id="SSF90123">
    <property type="entry name" value="ABC transporter transmembrane region"/>
    <property type="match status" value="1"/>
</dbReference>
<dbReference type="SMART" id="SM00382">
    <property type="entry name" value="AAA"/>
    <property type="match status" value="1"/>
</dbReference>
<dbReference type="Gene3D" id="1.20.1560.10">
    <property type="entry name" value="ABC transporter type 1, transmembrane domain"/>
    <property type="match status" value="1"/>
</dbReference>
<evidence type="ECO:0000256" key="6">
    <source>
        <dbReference type="ARBA" id="ARBA00022989"/>
    </source>
</evidence>
<reference evidence="13" key="1">
    <citation type="journal article" date="2019" name="Int. J. Syst. Evol. Microbiol.">
        <title>The Global Catalogue of Microorganisms (GCM) 10K type strain sequencing project: providing services to taxonomists for standard genome sequencing and annotation.</title>
        <authorList>
            <consortium name="The Broad Institute Genomics Platform"/>
            <consortium name="The Broad Institute Genome Sequencing Center for Infectious Disease"/>
            <person name="Wu L."/>
            <person name="Ma J."/>
        </authorList>
    </citation>
    <scope>NUCLEOTIDE SEQUENCE [LARGE SCALE GENOMIC DNA]</scope>
    <source>
        <strain evidence="13">CGMCC 1.19062</strain>
    </source>
</reference>
<dbReference type="InterPro" id="IPR039421">
    <property type="entry name" value="Type_1_exporter"/>
</dbReference>
<dbReference type="PANTHER" id="PTHR43394:SF1">
    <property type="entry name" value="ATP-BINDING CASSETTE SUB-FAMILY B MEMBER 10, MITOCHONDRIAL"/>
    <property type="match status" value="1"/>
</dbReference>
<organism evidence="12 13">
    <name type="scientific">Lacibacterium aquatile</name>
    <dbReference type="NCBI Taxonomy" id="1168082"/>
    <lineage>
        <taxon>Bacteria</taxon>
        <taxon>Pseudomonadati</taxon>
        <taxon>Pseudomonadota</taxon>
        <taxon>Alphaproteobacteria</taxon>
        <taxon>Rhodospirillales</taxon>
        <taxon>Rhodospirillaceae</taxon>
    </lineage>
</organism>
<dbReference type="PROSITE" id="PS50929">
    <property type="entry name" value="ABC_TM1F"/>
    <property type="match status" value="1"/>
</dbReference>
<evidence type="ECO:0000256" key="4">
    <source>
        <dbReference type="ARBA" id="ARBA00022801"/>
    </source>
</evidence>
<evidence type="ECO:0000259" key="10">
    <source>
        <dbReference type="PROSITE" id="PS50929"/>
    </source>
</evidence>
<dbReference type="EMBL" id="JBHUIP010000016">
    <property type="protein sequence ID" value="MFD2265423.1"/>
    <property type="molecule type" value="Genomic_DNA"/>
</dbReference>
<keyword evidence="3" id="KW-0547">Nucleotide-binding</keyword>
<evidence type="ECO:0000256" key="2">
    <source>
        <dbReference type="ARBA" id="ARBA00022692"/>
    </source>
</evidence>
<dbReference type="Proteomes" id="UP001597295">
    <property type="component" value="Unassembled WGS sequence"/>
</dbReference>
<keyword evidence="6 8" id="KW-1133">Transmembrane helix</keyword>
<dbReference type="PROSITE" id="PS50990">
    <property type="entry name" value="PEPTIDASE_C39"/>
    <property type="match status" value="1"/>
</dbReference>
<comment type="subcellular location">
    <subcellularLocation>
        <location evidence="1">Cell membrane</location>
        <topology evidence="1">Multi-pass membrane protein</topology>
    </subcellularLocation>
</comment>
<keyword evidence="4" id="KW-0378">Hydrolase</keyword>
<evidence type="ECO:0000256" key="8">
    <source>
        <dbReference type="SAM" id="Phobius"/>
    </source>
</evidence>
<sequence>MSLVEVDTAFADKVVANDTDEHRLTYGPWAALSLLTATLGVALEAQRLAAEAGWPEVVGSNELVGAAKRAGLTAKAVKTRWSKLPKLPLPALALMRDGSAVVLAKVEGDRVLVMPAGAERPAVQPAPAFLGDWSGRLVLVGKPGEGTQPASGFAAGWFMRLAAKYKRLFSEVLLASVLLQTLGLISPLLFQVVIDKVLVHRSLTTLDVMVIGMVLVSLFEGTLGALRSYLLSHTTHRLDAELGGRMFGHLLDLPLGYFAARRVGDVAARVKELEGVRGFLTGSALTLMVDGTFTLLFFAVMWMFSPLLTGIVLASLPIYVLVSAVITPILKRRLEIKGQRQSENQAFLIETLGAIETAKSMAIEPRLKRQFEEQLASSTEAAFKAGQISQTGAALVGGIGKIVTVLLLWVGAGAVIDGHLSVGQLIAFNMLAGRVAQPILRLSQVWQEFQQMRVSVSRLAEVMDQKTEAVDRGGRSMPATLHGAVSFKEVDFRYRPNGPLVLSQISVDIPAGQVVGIVGASGSGKSTFARLSQRLFTPERGRVLVDGIDIAQVDAGWLRSGIGTVPQEAVLFNRTVRENIALSDPSASLARVTEAAMQAGIHETTLGLPNGYDTPVGERGATLSAGQRQRIALARALIRNPKLLILDEATSALDSESELLIQRSLKNLCVGRTVLMIAHRLSTLRWADRILVIDGGRIVEDGSPAELSAKAGGKFAQLLKAQASMDAEPLVTGDGPLATGAAE</sequence>
<dbReference type="InterPro" id="IPR017871">
    <property type="entry name" value="ABC_transporter-like_CS"/>
</dbReference>
<evidence type="ECO:0000256" key="7">
    <source>
        <dbReference type="ARBA" id="ARBA00023136"/>
    </source>
</evidence>
<comment type="caution">
    <text evidence="12">The sequence shown here is derived from an EMBL/GenBank/DDBJ whole genome shotgun (WGS) entry which is preliminary data.</text>
</comment>